<dbReference type="GO" id="GO:0008233">
    <property type="term" value="F:peptidase activity"/>
    <property type="evidence" value="ECO:0007669"/>
    <property type="project" value="UniProtKB-KW"/>
</dbReference>
<evidence type="ECO:0000313" key="4">
    <source>
        <dbReference type="Proteomes" id="UP000033166"/>
    </source>
</evidence>
<dbReference type="PANTHER" id="PTHR11851:SF134">
    <property type="entry name" value="ZINC-DEPENDENT PROTEASE"/>
    <property type="match status" value="1"/>
</dbReference>
<accession>A0A0D6DZU7</accession>
<dbReference type="EMBL" id="LN774769">
    <property type="protein sequence ID" value="CEN29306.1"/>
    <property type="molecule type" value="Genomic_DNA"/>
</dbReference>
<dbReference type="STRING" id="1364.LP2241_50477"/>
<dbReference type="NCBIfam" id="NF047421">
    <property type="entry name" value="YfmH_fam"/>
    <property type="match status" value="1"/>
</dbReference>
<dbReference type="MEROPS" id="M16.A20"/>
<evidence type="ECO:0000259" key="1">
    <source>
        <dbReference type="Pfam" id="PF00675"/>
    </source>
</evidence>
<dbReference type="InterPro" id="IPR011249">
    <property type="entry name" value="Metalloenz_LuxS/M16"/>
</dbReference>
<dbReference type="SUPFAM" id="SSF63411">
    <property type="entry name" value="LuxS/MPP-like metallohydrolase"/>
    <property type="match status" value="2"/>
</dbReference>
<protein>
    <submittedName>
        <fullName evidence="3">Uncharacterized zinc protease YmfH</fullName>
    </submittedName>
</protein>
<feature type="domain" description="Peptidase M16 N-terminal" evidence="1">
    <location>
        <begin position="63"/>
        <end position="175"/>
    </location>
</feature>
<dbReference type="Gene3D" id="3.30.830.10">
    <property type="entry name" value="Metalloenzyme, LuxS/M16 peptidase-like"/>
    <property type="match status" value="2"/>
</dbReference>
<dbReference type="Proteomes" id="UP000033166">
    <property type="component" value="Chromosome I"/>
</dbReference>
<evidence type="ECO:0000259" key="2">
    <source>
        <dbReference type="Pfam" id="PF05193"/>
    </source>
</evidence>
<dbReference type="KEGG" id="lpk:LACPI_2106"/>
<dbReference type="Pfam" id="PF05193">
    <property type="entry name" value="Peptidase_M16_C"/>
    <property type="match status" value="1"/>
</dbReference>
<feature type="domain" description="Peptidase M16 C-terminal" evidence="2">
    <location>
        <begin position="182"/>
        <end position="362"/>
    </location>
</feature>
<dbReference type="InterPro" id="IPR007863">
    <property type="entry name" value="Peptidase_M16_C"/>
</dbReference>
<dbReference type="GO" id="GO:0006508">
    <property type="term" value="P:proteolysis"/>
    <property type="evidence" value="ECO:0007669"/>
    <property type="project" value="UniProtKB-KW"/>
</dbReference>
<dbReference type="InterPro" id="IPR050361">
    <property type="entry name" value="MPP/UQCRC_Complex"/>
</dbReference>
<dbReference type="HOGENOM" id="CLU_052317_0_0_9"/>
<name>A0A0D6DZU7_9LACT</name>
<gene>
    <name evidence="3" type="primary">ymfH</name>
    <name evidence="3" type="ORF">LACPI_2106</name>
</gene>
<dbReference type="Pfam" id="PF00675">
    <property type="entry name" value="Peptidase_M16"/>
    <property type="match status" value="1"/>
</dbReference>
<dbReference type="RefSeq" id="WP_047916674.1">
    <property type="nucleotide sequence ID" value="NZ_LN774769.1"/>
</dbReference>
<organism evidence="3 4">
    <name type="scientific">Pseudolactococcus piscium MKFS47</name>
    <dbReference type="NCBI Taxonomy" id="297352"/>
    <lineage>
        <taxon>Bacteria</taxon>
        <taxon>Bacillati</taxon>
        <taxon>Bacillota</taxon>
        <taxon>Bacilli</taxon>
        <taxon>Lactobacillales</taxon>
        <taxon>Streptococcaceae</taxon>
        <taxon>Pseudolactococcus</taxon>
    </lineage>
</organism>
<sequence length="428" mass="48922">MEIKNYPQVGEVLYKETLANGLIVYYLPKPDFNKTYGLFTTNFGSLDTTFVPRGQTDMRTFPEGIAHFLEHKLFEKEDGDAMTFFSNLGASSNAFTSFTRTSYLFSTRENIDPNVALLLDFVQDPYFTQASVEKEQGIITQEIQMYQDDADFRLFFGLLQNLYPDSALASDIAGTPQSIREISAEDLYDNYRTFYHPANMTLFLTGPFDVTSLSTLVHQNQADKKFDMISEIKRAPFVSGKQIRSNEITFDVAIPKLALGFRGYNKLSSDDAVRFEYKLAIQVMLTMILGNTSSQYETLYNQGLIDDSFGFDFEVTPHYQFASMTSDTLYPTKLAKILRETLKSYKIESDFNLAHLEIIKKEMLGDYYKALNSLEFIANQFSSNLFEGVTFFDFPTILSDLTLEKIEHHADHFIAEMISTDFSMLPKI</sequence>
<dbReference type="PANTHER" id="PTHR11851">
    <property type="entry name" value="METALLOPROTEASE"/>
    <property type="match status" value="1"/>
</dbReference>
<keyword evidence="3" id="KW-0645">Protease</keyword>
<reference evidence="4" key="1">
    <citation type="submission" date="2015-01" db="EMBL/GenBank/DDBJ databases">
        <authorList>
            <person name="Andreevskaya M."/>
        </authorList>
    </citation>
    <scope>NUCLEOTIDE SEQUENCE [LARGE SCALE GENOMIC DNA]</scope>
    <source>
        <strain evidence="4">MKFS47</strain>
    </source>
</reference>
<keyword evidence="3" id="KW-0378">Hydrolase</keyword>
<evidence type="ECO:0000313" key="3">
    <source>
        <dbReference type="EMBL" id="CEN29306.1"/>
    </source>
</evidence>
<dbReference type="AlphaFoldDB" id="A0A0D6DZU7"/>
<dbReference type="GO" id="GO:0046872">
    <property type="term" value="F:metal ion binding"/>
    <property type="evidence" value="ECO:0007669"/>
    <property type="project" value="InterPro"/>
</dbReference>
<dbReference type="InterPro" id="IPR011765">
    <property type="entry name" value="Pept_M16_N"/>
</dbReference>
<proteinExistence type="predicted"/>